<evidence type="ECO:0000313" key="3">
    <source>
        <dbReference type="EMBL" id="GFB27768.1"/>
    </source>
</evidence>
<comment type="caution">
    <text evidence="3">The sequence shown here is derived from an EMBL/GenBank/DDBJ whole genome shotgun (WGS) entry which is preliminary data.</text>
</comment>
<feature type="compositionally biased region" description="Low complexity" evidence="1">
    <location>
        <begin position="129"/>
        <end position="144"/>
    </location>
</feature>
<reference evidence="3" key="1">
    <citation type="journal article" date="2019" name="Sci. Rep.">
        <title>Draft genome of Tanacetum cinerariifolium, the natural source of mosquito coil.</title>
        <authorList>
            <person name="Yamashiro T."/>
            <person name="Shiraishi A."/>
            <person name="Satake H."/>
            <person name="Nakayama K."/>
        </authorList>
    </citation>
    <scope>NUCLEOTIDE SEQUENCE</scope>
</reference>
<dbReference type="Pfam" id="PF03732">
    <property type="entry name" value="Retrotrans_gag"/>
    <property type="match status" value="1"/>
</dbReference>
<feature type="domain" description="Retrotransposon gag" evidence="2">
    <location>
        <begin position="12"/>
        <end position="81"/>
    </location>
</feature>
<feature type="compositionally biased region" description="Polar residues" evidence="1">
    <location>
        <begin position="190"/>
        <end position="203"/>
    </location>
</feature>
<dbReference type="PANTHER" id="PTHR33223">
    <property type="entry name" value="CCHC-TYPE DOMAIN-CONTAINING PROTEIN"/>
    <property type="match status" value="1"/>
</dbReference>
<organism evidence="3">
    <name type="scientific">Tanacetum cinerariifolium</name>
    <name type="common">Dalmatian daisy</name>
    <name type="synonym">Chrysanthemum cinerariifolium</name>
    <dbReference type="NCBI Taxonomy" id="118510"/>
    <lineage>
        <taxon>Eukaryota</taxon>
        <taxon>Viridiplantae</taxon>
        <taxon>Streptophyta</taxon>
        <taxon>Embryophyta</taxon>
        <taxon>Tracheophyta</taxon>
        <taxon>Spermatophyta</taxon>
        <taxon>Magnoliopsida</taxon>
        <taxon>eudicotyledons</taxon>
        <taxon>Gunneridae</taxon>
        <taxon>Pentapetalae</taxon>
        <taxon>asterids</taxon>
        <taxon>campanulids</taxon>
        <taxon>Asterales</taxon>
        <taxon>Asteraceae</taxon>
        <taxon>Asteroideae</taxon>
        <taxon>Anthemideae</taxon>
        <taxon>Anthemidinae</taxon>
        <taxon>Tanacetum</taxon>
    </lineage>
</organism>
<feature type="region of interest" description="Disordered" evidence="1">
    <location>
        <begin position="186"/>
        <end position="212"/>
    </location>
</feature>
<evidence type="ECO:0000259" key="2">
    <source>
        <dbReference type="Pfam" id="PF03732"/>
    </source>
</evidence>
<sequence length="222" mass="25276">MATLGLNVAIGKSWGDIKKMMLEEFCQDEEVQRMEDELRSLKLRDTNIASYTQRFNELVLLCPEAVPTEKKKVKAYIKGLPKNIKGEVTSSRPVNLNEAVRMAHTLMEQKSQAKAERTAEGNERKWENSHGGNKNNNNRGNYQDNTRHHQYNNQRQGNARALTNALAEQGRYKKANTQSTLVCYGCGDRGQTQNYYPNKNNPQGEEAHGRAYVIKEADKDQD</sequence>
<dbReference type="InterPro" id="IPR005162">
    <property type="entry name" value="Retrotrans_gag_dom"/>
</dbReference>
<feature type="compositionally biased region" description="Basic and acidic residues" evidence="1">
    <location>
        <begin position="111"/>
        <end position="128"/>
    </location>
</feature>
<accession>A0A699L8H9</accession>
<dbReference type="AlphaFoldDB" id="A0A699L8H9"/>
<proteinExistence type="predicted"/>
<name>A0A699L8H9_TANCI</name>
<gene>
    <name evidence="3" type="ORF">Tci_699739</name>
</gene>
<feature type="region of interest" description="Disordered" evidence="1">
    <location>
        <begin position="108"/>
        <end position="157"/>
    </location>
</feature>
<evidence type="ECO:0000256" key="1">
    <source>
        <dbReference type="SAM" id="MobiDB-lite"/>
    </source>
</evidence>
<dbReference type="EMBL" id="BKCJ010591451">
    <property type="protein sequence ID" value="GFB27768.1"/>
    <property type="molecule type" value="Genomic_DNA"/>
</dbReference>
<dbReference type="PANTHER" id="PTHR33223:SF11">
    <property type="entry name" value="ELEMENT PROTEIN, PUTATIVE-RELATED"/>
    <property type="match status" value="1"/>
</dbReference>
<protein>
    <recommendedName>
        <fullName evidence="2">Retrotransposon gag domain-containing protein</fullName>
    </recommendedName>
</protein>